<dbReference type="OrthoDB" id="10055570at2759"/>
<name>A0A4Z2E9K5_9TELE</name>
<reference evidence="1 2" key="1">
    <citation type="submission" date="2019-03" db="EMBL/GenBank/DDBJ databases">
        <title>First draft genome of Liparis tanakae, snailfish: a comprehensive survey of snailfish specific genes.</title>
        <authorList>
            <person name="Kim W."/>
            <person name="Song I."/>
            <person name="Jeong J.-H."/>
            <person name="Kim D."/>
            <person name="Kim S."/>
            <person name="Ryu S."/>
            <person name="Song J.Y."/>
            <person name="Lee S.K."/>
        </authorList>
    </citation>
    <scope>NUCLEOTIDE SEQUENCE [LARGE SCALE GENOMIC DNA]</scope>
    <source>
        <tissue evidence="1">Muscle</tissue>
    </source>
</reference>
<evidence type="ECO:0000313" key="2">
    <source>
        <dbReference type="Proteomes" id="UP000314294"/>
    </source>
</evidence>
<protein>
    <submittedName>
        <fullName evidence="1">Uncharacterized protein</fullName>
    </submittedName>
</protein>
<dbReference type="Proteomes" id="UP000314294">
    <property type="component" value="Unassembled WGS sequence"/>
</dbReference>
<comment type="caution">
    <text evidence="1">The sequence shown here is derived from an EMBL/GenBank/DDBJ whole genome shotgun (WGS) entry which is preliminary data.</text>
</comment>
<sequence length="93" mass="10135">MELMSRGNAAVRSAQQEQRALQITLQGLDAAHRVPLCATSFFIMAADLDRQLAGAEATTHALQAESLSVGRRPLTDATCLSQQVERKKKKRGN</sequence>
<keyword evidence="2" id="KW-1185">Reference proteome</keyword>
<accession>A0A4Z2E9K5</accession>
<dbReference type="AlphaFoldDB" id="A0A4Z2E9K5"/>
<evidence type="ECO:0000313" key="1">
    <source>
        <dbReference type="EMBL" id="TNN25445.1"/>
    </source>
</evidence>
<dbReference type="EMBL" id="SRLO01012515">
    <property type="protein sequence ID" value="TNN25445.1"/>
    <property type="molecule type" value="Genomic_DNA"/>
</dbReference>
<gene>
    <name evidence="1" type="ORF">EYF80_064425</name>
</gene>
<organism evidence="1 2">
    <name type="scientific">Liparis tanakae</name>
    <name type="common">Tanaka's snailfish</name>
    <dbReference type="NCBI Taxonomy" id="230148"/>
    <lineage>
        <taxon>Eukaryota</taxon>
        <taxon>Metazoa</taxon>
        <taxon>Chordata</taxon>
        <taxon>Craniata</taxon>
        <taxon>Vertebrata</taxon>
        <taxon>Euteleostomi</taxon>
        <taxon>Actinopterygii</taxon>
        <taxon>Neopterygii</taxon>
        <taxon>Teleostei</taxon>
        <taxon>Neoteleostei</taxon>
        <taxon>Acanthomorphata</taxon>
        <taxon>Eupercaria</taxon>
        <taxon>Perciformes</taxon>
        <taxon>Cottioidei</taxon>
        <taxon>Cottales</taxon>
        <taxon>Liparidae</taxon>
        <taxon>Liparis</taxon>
    </lineage>
</organism>
<proteinExistence type="predicted"/>